<protein>
    <submittedName>
        <fullName evidence="2">Helix-turn-helix domain-containing protein</fullName>
    </submittedName>
</protein>
<evidence type="ECO:0000313" key="2">
    <source>
        <dbReference type="EMBL" id="MFD1235159.1"/>
    </source>
</evidence>
<keyword evidence="3" id="KW-1185">Reference proteome</keyword>
<proteinExistence type="predicted"/>
<dbReference type="InterPro" id="IPR010982">
    <property type="entry name" value="Lambda_DNA-bd_dom_sf"/>
</dbReference>
<name>A0ABW3VM38_9PSEU</name>
<dbReference type="Gene3D" id="1.10.260.40">
    <property type="entry name" value="lambda repressor-like DNA-binding domains"/>
    <property type="match status" value="1"/>
</dbReference>
<gene>
    <name evidence="2" type="ORF">ACFQ34_17870</name>
</gene>
<dbReference type="Proteomes" id="UP001597182">
    <property type="component" value="Unassembled WGS sequence"/>
</dbReference>
<dbReference type="SUPFAM" id="SSF47413">
    <property type="entry name" value="lambda repressor-like DNA-binding domains"/>
    <property type="match status" value="1"/>
</dbReference>
<dbReference type="RefSeq" id="WP_346090393.1">
    <property type="nucleotide sequence ID" value="NZ_BAABKS010000009.1"/>
</dbReference>
<dbReference type="EMBL" id="JBHTMB010000146">
    <property type="protein sequence ID" value="MFD1235159.1"/>
    <property type="molecule type" value="Genomic_DNA"/>
</dbReference>
<dbReference type="InterPro" id="IPR001387">
    <property type="entry name" value="Cro/C1-type_HTH"/>
</dbReference>
<feature type="domain" description="HTH cro/C1-type" evidence="1">
    <location>
        <begin position="12"/>
        <end position="76"/>
    </location>
</feature>
<reference evidence="3" key="1">
    <citation type="journal article" date="2019" name="Int. J. Syst. Evol. Microbiol.">
        <title>The Global Catalogue of Microorganisms (GCM) 10K type strain sequencing project: providing services to taxonomists for standard genome sequencing and annotation.</title>
        <authorList>
            <consortium name="The Broad Institute Genomics Platform"/>
            <consortium name="The Broad Institute Genome Sequencing Center for Infectious Disease"/>
            <person name="Wu L."/>
            <person name="Ma J."/>
        </authorList>
    </citation>
    <scope>NUCLEOTIDE SEQUENCE [LARGE SCALE GENOMIC DNA]</scope>
    <source>
        <strain evidence="3">CCUG 49018</strain>
    </source>
</reference>
<evidence type="ECO:0000259" key="1">
    <source>
        <dbReference type="Pfam" id="PF13443"/>
    </source>
</evidence>
<dbReference type="Pfam" id="PF13443">
    <property type="entry name" value="HTH_26"/>
    <property type="match status" value="1"/>
</dbReference>
<evidence type="ECO:0000313" key="3">
    <source>
        <dbReference type="Proteomes" id="UP001597182"/>
    </source>
</evidence>
<organism evidence="2 3">
    <name type="scientific">Pseudonocardia benzenivorans</name>
    <dbReference type="NCBI Taxonomy" id="228005"/>
    <lineage>
        <taxon>Bacteria</taxon>
        <taxon>Bacillati</taxon>
        <taxon>Actinomycetota</taxon>
        <taxon>Actinomycetes</taxon>
        <taxon>Pseudonocardiales</taxon>
        <taxon>Pseudonocardiaceae</taxon>
        <taxon>Pseudonocardia</taxon>
    </lineage>
</organism>
<comment type="caution">
    <text evidence="2">The sequence shown here is derived from an EMBL/GenBank/DDBJ whole genome shotgun (WGS) entry which is preliminary data.</text>
</comment>
<sequence length="123" mass="14065">MPEQRRIGYRWHLRTLMARRNLWKTTELMPLLRSRGINLSESQVYRLVTGTPERIPARTFAALCDILDCSPNELFEPFVEMTAAATASAPSRPEDIGVVAGKPIAQRIRLIPDEQHRPEEPDE</sequence>
<accession>A0ABW3VM38</accession>